<evidence type="ECO:0000313" key="2">
    <source>
        <dbReference type="Proteomes" id="UP000228740"/>
    </source>
</evidence>
<gene>
    <name evidence="1" type="ORF">CLV73_3019</name>
</gene>
<dbReference type="OrthoDB" id="1264568at2"/>
<organism evidence="1 2">
    <name type="scientific">Chryseobacterium geocarposphaerae</name>
    <dbReference type="NCBI Taxonomy" id="1416776"/>
    <lineage>
        <taxon>Bacteria</taxon>
        <taxon>Pseudomonadati</taxon>
        <taxon>Bacteroidota</taxon>
        <taxon>Flavobacteriia</taxon>
        <taxon>Flavobacteriales</taxon>
        <taxon>Weeksellaceae</taxon>
        <taxon>Chryseobacterium group</taxon>
        <taxon>Chryseobacterium</taxon>
    </lineage>
</organism>
<keyword evidence="2" id="KW-1185">Reference proteome</keyword>
<dbReference type="AlphaFoldDB" id="A0A2M9C2K1"/>
<dbReference type="RefSeq" id="WP_100377641.1">
    <property type="nucleotide sequence ID" value="NZ_PGFD01000002.1"/>
</dbReference>
<name>A0A2M9C2K1_9FLAO</name>
<reference evidence="1 2" key="1">
    <citation type="submission" date="2017-11" db="EMBL/GenBank/DDBJ databases">
        <title>Genomic Encyclopedia of Archaeal and Bacterial Type Strains, Phase II (KMG-II): From Individual Species to Whole Genera.</title>
        <authorList>
            <person name="Goeker M."/>
        </authorList>
    </citation>
    <scope>NUCLEOTIDE SEQUENCE [LARGE SCALE GENOMIC DNA]</scope>
    <source>
        <strain evidence="1 2">DSM 27617</strain>
    </source>
</reference>
<dbReference type="NCBIfam" id="NF047798">
    <property type="entry name" value="leader_Chryseo"/>
    <property type="match status" value="1"/>
</dbReference>
<protein>
    <submittedName>
        <fullName evidence="1">Uncharacterized protein</fullName>
    </submittedName>
</protein>
<evidence type="ECO:0000313" key="1">
    <source>
        <dbReference type="EMBL" id="PJJ64654.1"/>
    </source>
</evidence>
<accession>A0A2M9C2K1</accession>
<proteinExistence type="predicted"/>
<dbReference type="Proteomes" id="UP000228740">
    <property type="component" value="Unassembled WGS sequence"/>
</dbReference>
<sequence>MKNLKKVSRADLSRITGGYRNPNSPEWLQCYRVGYCFSTTDKDDVNGIGVPNNYYDFTVPENATNIRVCGWSAIIPAPEGC</sequence>
<dbReference type="EMBL" id="PGFD01000002">
    <property type="protein sequence ID" value="PJJ64654.1"/>
    <property type="molecule type" value="Genomic_DNA"/>
</dbReference>
<comment type="caution">
    <text evidence="1">The sequence shown here is derived from an EMBL/GenBank/DDBJ whole genome shotgun (WGS) entry which is preliminary data.</text>
</comment>
<dbReference type="InterPro" id="IPR058074">
    <property type="entry name" value="Bacteriocin-like"/>
</dbReference>